<evidence type="ECO:0000256" key="2">
    <source>
        <dbReference type="ARBA" id="ARBA00006898"/>
    </source>
</evidence>
<evidence type="ECO:0000256" key="1">
    <source>
        <dbReference type="ARBA" id="ARBA00004123"/>
    </source>
</evidence>
<evidence type="ECO:0000313" key="8">
    <source>
        <dbReference type="EMBL" id="KAJ2847704.1"/>
    </source>
</evidence>
<proteinExistence type="inferred from homology"/>
<dbReference type="EMBL" id="JANBUW010000274">
    <property type="protein sequence ID" value="KAJ2847704.1"/>
    <property type="molecule type" value="Genomic_DNA"/>
</dbReference>
<reference evidence="8" key="1">
    <citation type="submission" date="2022-07" db="EMBL/GenBank/DDBJ databases">
        <title>Phylogenomic reconstructions and comparative analyses of Kickxellomycotina fungi.</title>
        <authorList>
            <person name="Reynolds N.K."/>
            <person name="Stajich J.E."/>
            <person name="Barry K."/>
            <person name="Grigoriev I.V."/>
            <person name="Crous P."/>
            <person name="Smith M.E."/>
        </authorList>
    </citation>
    <scope>NUCLEOTIDE SEQUENCE</scope>
    <source>
        <strain evidence="8">NRRL 1566</strain>
    </source>
</reference>
<protein>
    <recommendedName>
        <fullName evidence="3">DNA-directed RNA polymerase III subunit RPC9</fullName>
    </recommendedName>
</protein>
<dbReference type="GO" id="GO:0000166">
    <property type="term" value="F:nucleotide binding"/>
    <property type="evidence" value="ECO:0007669"/>
    <property type="project" value="InterPro"/>
</dbReference>
<dbReference type="PANTHER" id="PTHR15561">
    <property type="entry name" value="CALCITONIN GENE-RELATED PEPTIDE-RECEPTOR COMPONENT PROTEIN"/>
    <property type="match status" value="1"/>
</dbReference>
<comment type="subcellular location">
    <subcellularLocation>
        <location evidence="1">Nucleus</location>
    </subcellularLocation>
</comment>
<organism evidence="8 9">
    <name type="scientific">Coemansia brasiliensis</name>
    <dbReference type="NCBI Taxonomy" id="2650707"/>
    <lineage>
        <taxon>Eukaryota</taxon>
        <taxon>Fungi</taxon>
        <taxon>Fungi incertae sedis</taxon>
        <taxon>Zoopagomycota</taxon>
        <taxon>Kickxellomycotina</taxon>
        <taxon>Kickxellomycetes</taxon>
        <taxon>Kickxellales</taxon>
        <taxon>Kickxellaceae</taxon>
        <taxon>Coemansia</taxon>
    </lineage>
</organism>
<comment type="similarity">
    <text evidence="2">Belongs to the eukaryotic RPC9 RNA polymerase subunit family.</text>
</comment>
<keyword evidence="4" id="KW-0240">DNA-directed RNA polymerase</keyword>
<gene>
    <name evidence="8" type="ORF">IWW36_003717</name>
</gene>
<dbReference type="InterPro" id="IPR010997">
    <property type="entry name" value="HRDC-like_sf"/>
</dbReference>
<dbReference type="GO" id="GO:0006384">
    <property type="term" value="P:transcription initiation at RNA polymerase III promoter"/>
    <property type="evidence" value="ECO:0007669"/>
    <property type="project" value="InterPro"/>
</dbReference>
<dbReference type="SUPFAM" id="SSF47819">
    <property type="entry name" value="HRDC-like"/>
    <property type="match status" value="1"/>
</dbReference>
<evidence type="ECO:0000256" key="5">
    <source>
        <dbReference type="ARBA" id="ARBA00023163"/>
    </source>
</evidence>
<dbReference type="GO" id="GO:0005666">
    <property type="term" value="C:RNA polymerase III complex"/>
    <property type="evidence" value="ECO:0007669"/>
    <property type="project" value="InterPro"/>
</dbReference>
<dbReference type="InterPro" id="IPR005574">
    <property type="entry name" value="Rpb4/RPC9"/>
</dbReference>
<keyword evidence="5" id="KW-0804">Transcription</keyword>
<dbReference type="OrthoDB" id="1746530at2759"/>
<evidence type="ECO:0000256" key="3">
    <source>
        <dbReference type="ARBA" id="ARBA00016672"/>
    </source>
</evidence>
<dbReference type="InterPro" id="IPR006590">
    <property type="entry name" value="RNA_pol_Rpb4/RPC9_core"/>
</dbReference>
<sequence>MEVIDRQQALLTNYEALVVLAEDDEQQQHKHHHEKAPENVTTLKFEATTYLKGMPCASQTPEQIAKLKTELAAYELTTAEILQIINLRPKSLVELYVIVEEIGERYTEEEMGQLVAIIQEILVHNEPQESDAMEVDGTD</sequence>
<dbReference type="Pfam" id="PF03874">
    <property type="entry name" value="RNA_pol_Rpb4"/>
    <property type="match status" value="1"/>
</dbReference>
<name>A0A9W8IB31_9FUNG</name>
<evidence type="ECO:0000313" key="9">
    <source>
        <dbReference type="Proteomes" id="UP001139887"/>
    </source>
</evidence>
<dbReference type="SMART" id="SM00657">
    <property type="entry name" value="RPOL4c"/>
    <property type="match status" value="1"/>
</dbReference>
<dbReference type="PANTHER" id="PTHR15561:SF0">
    <property type="entry name" value="DNA-DIRECTED RNA POLYMERASE III SUBUNIT RPC9"/>
    <property type="match status" value="1"/>
</dbReference>
<dbReference type="InterPro" id="IPR038324">
    <property type="entry name" value="Rpb4/RPC9_sf"/>
</dbReference>
<keyword evidence="6" id="KW-0539">Nucleus</keyword>
<dbReference type="Proteomes" id="UP001139887">
    <property type="component" value="Unassembled WGS sequence"/>
</dbReference>
<evidence type="ECO:0000256" key="4">
    <source>
        <dbReference type="ARBA" id="ARBA00022478"/>
    </source>
</evidence>
<accession>A0A9W8IB31</accession>
<dbReference type="InterPro" id="IPR038846">
    <property type="entry name" value="RPC9"/>
</dbReference>
<dbReference type="AlphaFoldDB" id="A0A9W8IB31"/>
<feature type="domain" description="RNA polymerase Rpb4/RPC9 core" evidence="7">
    <location>
        <begin position="1"/>
        <end position="125"/>
    </location>
</feature>
<evidence type="ECO:0000259" key="7">
    <source>
        <dbReference type="SMART" id="SM00657"/>
    </source>
</evidence>
<comment type="caution">
    <text evidence="8">The sequence shown here is derived from an EMBL/GenBank/DDBJ whole genome shotgun (WGS) entry which is preliminary data.</text>
</comment>
<evidence type="ECO:0000256" key="6">
    <source>
        <dbReference type="ARBA" id="ARBA00023242"/>
    </source>
</evidence>
<dbReference type="Gene3D" id="1.20.1250.40">
    <property type="match status" value="1"/>
</dbReference>
<keyword evidence="9" id="KW-1185">Reference proteome</keyword>